<name>A0ABS6H7E5_9PROT</name>
<accession>A0ABS6H7E5</accession>
<dbReference type="Pfam" id="PF13489">
    <property type="entry name" value="Methyltransf_23"/>
    <property type="match status" value="1"/>
</dbReference>
<proteinExistence type="predicted"/>
<sequence>MNVDAEDLVEFGRKVTMHLNGREVVAQADRASGYVYFEAPPPDELEAYYLNTYQQSSTIYYTVETDYEPGKNRYHADRILAAAQHFAGRMPRNSVELGCAYGGLVQEMSRRGIAACGFDINANAVAEGRTVKGNMTLEAGDNITALNSLKTPVDLIYTLHVLEHDPKLVQALRLARQALAPEGLVFVSVPNAMYAGSVLRGFTANPWVNYPQHLHMLSPGVIPALCEATGFVPLAWNTNLLFETDSQLSGLLSAEGSSTGLPERLAMLMVQSGFGMELNMLLAPARSVLATRHAAEVSLQMASLEVQRRREVAIRAHMKAPVQEGARGEGS</sequence>
<gene>
    <name evidence="1" type="ORF">JJQ90_11300</name>
</gene>
<dbReference type="PANTHER" id="PTHR43861">
    <property type="entry name" value="TRANS-ACONITATE 2-METHYLTRANSFERASE-RELATED"/>
    <property type="match status" value="1"/>
</dbReference>
<protein>
    <submittedName>
        <fullName evidence="1">Class I SAM-dependent methyltransferase</fullName>
    </submittedName>
</protein>
<dbReference type="GO" id="GO:0032259">
    <property type="term" value="P:methylation"/>
    <property type="evidence" value="ECO:0007669"/>
    <property type="project" value="UniProtKB-KW"/>
</dbReference>
<keyword evidence="1" id="KW-0808">Transferase</keyword>
<dbReference type="RefSeq" id="WP_216875450.1">
    <property type="nucleotide sequence ID" value="NZ_JAERQM010000003.1"/>
</dbReference>
<dbReference type="EMBL" id="JAERQM010000003">
    <property type="protein sequence ID" value="MBU8544296.1"/>
    <property type="molecule type" value="Genomic_DNA"/>
</dbReference>
<keyword evidence="2" id="KW-1185">Reference proteome</keyword>
<organism evidence="1 2">
    <name type="scientific">Falsiroseomonas oleicola</name>
    <dbReference type="NCBI Taxonomy" id="2801474"/>
    <lineage>
        <taxon>Bacteria</taxon>
        <taxon>Pseudomonadati</taxon>
        <taxon>Pseudomonadota</taxon>
        <taxon>Alphaproteobacteria</taxon>
        <taxon>Acetobacterales</taxon>
        <taxon>Roseomonadaceae</taxon>
        <taxon>Falsiroseomonas</taxon>
    </lineage>
</organism>
<evidence type="ECO:0000313" key="1">
    <source>
        <dbReference type="EMBL" id="MBU8544296.1"/>
    </source>
</evidence>
<reference evidence="1 2" key="1">
    <citation type="submission" date="2021-01" db="EMBL/GenBank/DDBJ databases">
        <title>Roseomonas sp. nov, a bacterium isolated from an oil production mixture in Yumen Oilfield.</title>
        <authorList>
            <person name="Wu D."/>
        </authorList>
    </citation>
    <scope>NUCLEOTIDE SEQUENCE [LARGE SCALE GENOMIC DNA]</scope>
    <source>
        <strain evidence="1 2">ROY-5-3</strain>
    </source>
</reference>
<dbReference type="GO" id="GO:0008168">
    <property type="term" value="F:methyltransferase activity"/>
    <property type="evidence" value="ECO:0007669"/>
    <property type="project" value="UniProtKB-KW"/>
</dbReference>
<dbReference type="Proteomes" id="UP000689967">
    <property type="component" value="Unassembled WGS sequence"/>
</dbReference>
<comment type="caution">
    <text evidence="1">The sequence shown here is derived from an EMBL/GenBank/DDBJ whole genome shotgun (WGS) entry which is preliminary data.</text>
</comment>
<keyword evidence="1" id="KW-0489">Methyltransferase</keyword>
<dbReference type="CDD" id="cd02440">
    <property type="entry name" value="AdoMet_MTases"/>
    <property type="match status" value="1"/>
</dbReference>
<evidence type="ECO:0000313" key="2">
    <source>
        <dbReference type="Proteomes" id="UP000689967"/>
    </source>
</evidence>